<dbReference type="KEGG" id="whj:H9Q79_07180"/>
<dbReference type="RefSeq" id="WP_249329534.1">
    <property type="nucleotide sequence ID" value="NZ_CP060635.1"/>
</dbReference>
<accession>A0A7G9GGW4</accession>
<dbReference type="PANTHER" id="PTHR21294:SF17">
    <property type="entry name" value="PROTEIN FIXA"/>
    <property type="match status" value="1"/>
</dbReference>
<dbReference type="InterPro" id="IPR014729">
    <property type="entry name" value="Rossmann-like_a/b/a_fold"/>
</dbReference>
<evidence type="ECO:0000313" key="4">
    <source>
        <dbReference type="EMBL" id="QNM10046.1"/>
    </source>
</evidence>
<sequence length="287" mass="31293">MKILVCIKQVPESNRVEVDPVTGVLKRDGAASKMNPYDLYAIETALRIREEKGGTVQVISMGPPQAQQVIREAFAMGADGGVLLSDRKFGGADVLATSYTIAQGIRACGEFDLILCGKQTTDGDTAQVGAEISEWLKIPSVANVTRIQKVENDGITVAMDLPGELEIVKVKYPCLLSVDKDIFQPRLPSYVRKMNTKDREIKVLSLADMEDRDEKHYGLNGSPTQVQKIFPPASNDRKETWEGSGEELADRLFIRLGELKFLAPGPQGGGNSELVAAAAGEKDRRES</sequence>
<proteinExistence type="predicted"/>
<evidence type="ECO:0000256" key="1">
    <source>
        <dbReference type="ARBA" id="ARBA00042002"/>
    </source>
</evidence>
<dbReference type="InterPro" id="IPR012255">
    <property type="entry name" value="ETF_b"/>
</dbReference>
<protein>
    <recommendedName>
        <fullName evidence="1">Electron transfer flavoprotein small subunit</fullName>
    </recommendedName>
</protein>
<dbReference type="PIRSF" id="PIRSF000090">
    <property type="entry name" value="Beta-ETF"/>
    <property type="match status" value="1"/>
</dbReference>
<dbReference type="EMBL" id="CP060635">
    <property type="protein sequence ID" value="QNM10046.1"/>
    <property type="molecule type" value="Genomic_DNA"/>
</dbReference>
<organism evidence="4 5">
    <name type="scientific">Wansuia hejianensis</name>
    <dbReference type="NCBI Taxonomy" id="2763667"/>
    <lineage>
        <taxon>Bacteria</taxon>
        <taxon>Bacillati</taxon>
        <taxon>Bacillota</taxon>
        <taxon>Clostridia</taxon>
        <taxon>Lachnospirales</taxon>
        <taxon>Lachnospiraceae</taxon>
        <taxon>Wansuia</taxon>
    </lineage>
</organism>
<dbReference type="InterPro" id="IPR014730">
    <property type="entry name" value="ETF_a/b_N"/>
</dbReference>
<dbReference type="Proteomes" id="UP000515860">
    <property type="component" value="Chromosome"/>
</dbReference>
<evidence type="ECO:0000256" key="2">
    <source>
        <dbReference type="SAM" id="MobiDB-lite"/>
    </source>
</evidence>
<keyword evidence="5" id="KW-1185">Reference proteome</keyword>
<dbReference type="InterPro" id="IPR033948">
    <property type="entry name" value="ETF_beta_N"/>
</dbReference>
<dbReference type="Gene3D" id="3.40.50.620">
    <property type="entry name" value="HUPs"/>
    <property type="match status" value="1"/>
</dbReference>
<dbReference type="PANTHER" id="PTHR21294">
    <property type="entry name" value="ELECTRON TRANSFER FLAVOPROTEIN BETA-SUBUNIT"/>
    <property type="match status" value="1"/>
</dbReference>
<dbReference type="SMART" id="SM00893">
    <property type="entry name" value="ETF"/>
    <property type="match status" value="1"/>
</dbReference>
<reference evidence="4 5" key="1">
    <citation type="submission" date="2020-08" db="EMBL/GenBank/DDBJ databases">
        <authorList>
            <person name="Liu C."/>
            <person name="Sun Q."/>
        </authorList>
    </citation>
    <scope>NUCLEOTIDE SEQUENCE [LARGE SCALE GENOMIC DNA]</scope>
    <source>
        <strain evidence="4 5">NSJ-29</strain>
    </source>
</reference>
<gene>
    <name evidence="4" type="ORF">H9Q79_07180</name>
</gene>
<dbReference type="AlphaFoldDB" id="A0A7G9GGW4"/>
<evidence type="ECO:0000259" key="3">
    <source>
        <dbReference type="SMART" id="SM00893"/>
    </source>
</evidence>
<dbReference type="SUPFAM" id="SSF52402">
    <property type="entry name" value="Adenine nucleotide alpha hydrolases-like"/>
    <property type="match status" value="1"/>
</dbReference>
<evidence type="ECO:0000313" key="5">
    <source>
        <dbReference type="Proteomes" id="UP000515860"/>
    </source>
</evidence>
<feature type="region of interest" description="Disordered" evidence="2">
    <location>
        <begin position="263"/>
        <end position="287"/>
    </location>
</feature>
<dbReference type="Pfam" id="PF01012">
    <property type="entry name" value="ETF"/>
    <property type="match status" value="1"/>
</dbReference>
<dbReference type="GO" id="GO:0009055">
    <property type="term" value="F:electron transfer activity"/>
    <property type="evidence" value="ECO:0007669"/>
    <property type="project" value="InterPro"/>
</dbReference>
<dbReference type="CDD" id="cd01714">
    <property type="entry name" value="ETF_beta"/>
    <property type="match status" value="1"/>
</dbReference>
<feature type="domain" description="Electron transfer flavoprotein alpha/beta-subunit N-terminal" evidence="3">
    <location>
        <begin position="22"/>
        <end position="213"/>
    </location>
</feature>
<name>A0A7G9GGW4_9FIRM</name>